<dbReference type="PANTHER" id="PTHR45640">
    <property type="entry name" value="HEAT SHOCK PROTEIN HSP-12.2-RELATED"/>
    <property type="match status" value="1"/>
</dbReference>
<dbReference type="Proteomes" id="UP000693946">
    <property type="component" value="Linkage Group LG5"/>
</dbReference>
<dbReference type="PROSITE" id="PS01031">
    <property type="entry name" value="SHSP"/>
    <property type="match status" value="1"/>
</dbReference>
<proteinExistence type="inferred from homology"/>
<feature type="compositionally biased region" description="Acidic residues" evidence="3">
    <location>
        <begin position="189"/>
        <end position="203"/>
    </location>
</feature>
<feature type="compositionally biased region" description="Polar residues" evidence="3">
    <location>
        <begin position="235"/>
        <end position="246"/>
    </location>
</feature>
<dbReference type="InterPro" id="IPR002068">
    <property type="entry name" value="A-crystallin/Hsp20_dom"/>
</dbReference>
<feature type="compositionally biased region" description="Basic and acidic residues" evidence="3">
    <location>
        <begin position="298"/>
        <end position="308"/>
    </location>
</feature>
<name>A0AAV6QHL0_SOLSE</name>
<dbReference type="AlphaFoldDB" id="A0AAV6QHL0"/>
<evidence type="ECO:0000313" key="5">
    <source>
        <dbReference type="EMBL" id="KAG7489613.1"/>
    </source>
</evidence>
<keyword evidence="6" id="KW-1185">Reference proteome</keyword>
<protein>
    <recommendedName>
        <fullName evidence="4">SHSP domain-containing protein</fullName>
    </recommendedName>
</protein>
<gene>
    <name evidence="5" type="ORF">JOB18_016110</name>
</gene>
<evidence type="ECO:0000256" key="3">
    <source>
        <dbReference type="SAM" id="MobiDB-lite"/>
    </source>
</evidence>
<feature type="compositionally biased region" description="Basic and acidic residues" evidence="3">
    <location>
        <begin position="354"/>
        <end position="363"/>
    </location>
</feature>
<feature type="compositionally biased region" description="Basic and acidic residues" evidence="3">
    <location>
        <begin position="247"/>
        <end position="268"/>
    </location>
</feature>
<dbReference type="GO" id="GO:0005634">
    <property type="term" value="C:nucleus"/>
    <property type="evidence" value="ECO:0007669"/>
    <property type="project" value="TreeGrafter"/>
</dbReference>
<dbReference type="InterPro" id="IPR001436">
    <property type="entry name" value="Alpha-crystallin/sHSP_animal"/>
</dbReference>
<dbReference type="GO" id="GO:0009408">
    <property type="term" value="P:response to heat"/>
    <property type="evidence" value="ECO:0007669"/>
    <property type="project" value="TreeGrafter"/>
</dbReference>
<dbReference type="GO" id="GO:0043066">
    <property type="term" value="P:negative regulation of apoptotic process"/>
    <property type="evidence" value="ECO:0007669"/>
    <property type="project" value="TreeGrafter"/>
</dbReference>
<feature type="region of interest" description="Disordered" evidence="3">
    <location>
        <begin position="226"/>
        <end position="363"/>
    </location>
</feature>
<feature type="region of interest" description="Disordered" evidence="3">
    <location>
        <begin position="188"/>
        <end position="213"/>
    </location>
</feature>
<evidence type="ECO:0000313" key="6">
    <source>
        <dbReference type="Proteomes" id="UP000693946"/>
    </source>
</evidence>
<feature type="domain" description="SHSP" evidence="4">
    <location>
        <begin position="78"/>
        <end position="186"/>
    </location>
</feature>
<dbReference type="GO" id="GO:0051082">
    <property type="term" value="F:unfolded protein binding"/>
    <property type="evidence" value="ECO:0007669"/>
    <property type="project" value="TreeGrafter"/>
</dbReference>
<comment type="caution">
    <text evidence="5">The sequence shown here is derived from an EMBL/GenBank/DDBJ whole genome shotgun (WGS) entry which is preliminary data.</text>
</comment>
<dbReference type="PANTHER" id="PTHR45640:SF7">
    <property type="entry name" value="HEAT SHOCK PROTEIN BETA-1"/>
    <property type="match status" value="1"/>
</dbReference>
<dbReference type="Pfam" id="PF00011">
    <property type="entry name" value="HSP20"/>
    <property type="match status" value="1"/>
</dbReference>
<comment type="similarity">
    <text evidence="1 2">Belongs to the small heat shock protein (HSP20) family.</text>
</comment>
<sequence>MSQQAKTEPSHGGYSRCGPGYPLRKWWLSSRLFNQDVGLPPFLEPGDAWWRNIDWLQRSLATSAWPGYIPAPLYVPYISGSTHQTSQKISKEPCKWRVILDVAHFCPSEISLSVKDGFLVVGGKHEERQDEHGFIARSFTRKYRLPDEIDGTEITSTLSVDGILTMEAPVPEASVPAATIIPIKLEMEATGEQEEKREEEETPEKDSDSSRGAEAIDCVCAEDHEVESPLEAHSDQVQPDSATADLQQHEERGEQEQQEEEIHAKIAGEAHPSVSAEILQDSSKQHEDLENQENPDTDVSKQPEHKEPATNGEIQMMDPDHGSAEAAKEINLPEEQELGKGPLSEVTSQDLETPDIKQEEHTE</sequence>
<feature type="compositionally biased region" description="Basic and acidic residues" evidence="3">
    <location>
        <begin position="318"/>
        <end position="328"/>
    </location>
</feature>
<dbReference type="EMBL" id="JAGKHQ010000017">
    <property type="protein sequence ID" value="KAG7489613.1"/>
    <property type="molecule type" value="Genomic_DNA"/>
</dbReference>
<evidence type="ECO:0000259" key="4">
    <source>
        <dbReference type="PROSITE" id="PS01031"/>
    </source>
</evidence>
<accession>A0AAV6QHL0</accession>
<dbReference type="GO" id="GO:0005737">
    <property type="term" value="C:cytoplasm"/>
    <property type="evidence" value="ECO:0007669"/>
    <property type="project" value="TreeGrafter"/>
</dbReference>
<dbReference type="CDD" id="cd06526">
    <property type="entry name" value="metazoan_ACD"/>
    <property type="match status" value="1"/>
</dbReference>
<organism evidence="5 6">
    <name type="scientific">Solea senegalensis</name>
    <name type="common">Senegalese sole</name>
    <dbReference type="NCBI Taxonomy" id="28829"/>
    <lineage>
        <taxon>Eukaryota</taxon>
        <taxon>Metazoa</taxon>
        <taxon>Chordata</taxon>
        <taxon>Craniata</taxon>
        <taxon>Vertebrata</taxon>
        <taxon>Euteleostomi</taxon>
        <taxon>Actinopterygii</taxon>
        <taxon>Neopterygii</taxon>
        <taxon>Teleostei</taxon>
        <taxon>Neoteleostei</taxon>
        <taxon>Acanthomorphata</taxon>
        <taxon>Carangaria</taxon>
        <taxon>Pleuronectiformes</taxon>
        <taxon>Pleuronectoidei</taxon>
        <taxon>Soleidae</taxon>
        <taxon>Solea</taxon>
    </lineage>
</organism>
<dbReference type="GO" id="GO:0042026">
    <property type="term" value="P:protein refolding"/>
    <property type="evidence" value="ECO:0007669"/>
    <property type="project" value="TreeGrafter"/>
</dbReference>
<reference evidence="5 6" key="1">
    <citation type="journal article" date="2021" name="Sci. Rep.">
        <title>Chromosome anchoring in Senegalese sole (Solea senegalensis) reveals sex-associated markers and genome rearrangements in flatfish.</title>
        <authorList>
            <person name="Guerrero-Cozar I."/>
            <person name="Gomez-Garrido J."/>
            <person name="Berbel C."/>
            <person name="Martinez-Blanch J.F."/>
            <person name="Alioto T."/>
            <person name="Claros M.G."/>
            <person name="Gagnaire P.A."/>
            <person name="Manchado M."/>
        </authorList>
    </citation>
    <scope>NUCLEOTIDE SEQUENCE [LARGE SCALE GENOMIC DNA]</scope>
    <source>
        <strain evidence="5">Sse05_10M</strain>
    </source>
</reference>
<evidence type="ECO:0000256" key="2">
    <source>
        <dbReference type="RuleBase" id="RU003616"/>
    </source>
</evidence>
<evidence type="ECO:0000256" key="1">
    <source>
        <dbReference type="PROSITE-ProRule" id="PRU00285"/>
    </source>
</evidence>